<dbReference type="Pfam" id="PF17017">
    <property type="entry name" value="zf-C2H2_aberr"/>
    <property type="match status" value="1"/>
</dbReference>
<dbReference type="Gene3D" id="2.130.10.10">
    <property type="entry name" value="YVTN repeat-like/Quinoprotein amine dehydrogenase"/>
    <property type="match status" value="1"/>
</dbReference>
<dbReference type="Proteomes" id="UP001516464">
    <property type="component" value="Unassembled WGS sequence"/>
</dbReference>
<accession>A0ABQ7HVN6</accession>
<dbReference type="SUPFAM" id="SSF50978">
    <property type="entry name" value="WD40 repeat-like"/>
    <property type="match status" value="1"/>
</dbReference>
<dbReference type="InterPro" id="IPR036322">
    <property type="entry name" value="WD40_repeat_dom_sf"/>
</dbReference>
<keyword evidence="3" id="KW-1185">Reference proteome</keyword>
<feature type="domain" description="C2H2-type" evidence="1">
    <location>
        <begin position="162"/>
        <end position="186"/>
    </location>
</feature>
<evidence type="ECO:0000259" key="1">
    <source>
        <dbReference type="PROSITE" id="PS00028"/>
    </source>
</evidence>
<sequence>MGRRKLSETESLGYIYKCFYNGCTLEYNTAMGLKRHIANYDHSLFNFKEIEIKCPITDCSFKGENLNTHFRDMHPKHGSLLGAYLVQIEKIIQRKNAKEPEEKRTWEEGIESIRKKYEDVAVITLKDFILQGKEAQTVVDTIFPRGVVQITEPTATELIYYCPLPHCGKHFRSILAYRYHCSIFPHSFRSLVAYTEKTIGKSINYDQIRYYLQHNHGVLDTFVITGITHHAQRLPDQFFIFSFSLLKAATIAKTRRTILDTHQSVQEYNMLLDEECLGEDPEDSVECPTGIIFNGERICVTTKVCRDRFTFINAGEKITCAARIPGDGLGWFAIAVGGMTEVPPRFFEFSKGNSQILFYTPEMELDRQFNFGYGYIRKLQIKDRNNILAVFNDGKARKLNLEGELLKEFVYDVEGAVDIIGVGEWNRVIINDGHRLYQFLDGKLECASTNFASPILSMDVKESESNEKDENKKGKIFFCSINGNVMWCDLNFRNEELLLSNVGVTYIKYLREVDSLFMSDTFDGNSRILGLDGEGKKSTFLSSSCVSALDMDKNYLLAGGYDGTVRVTVRGRSNRFNEKILGCVRRKDNFIFCCRPNEFAFLESRKMENFDYLTSLVDVLSYKNFIYCFYRNGFIVKIDKNYF</sequence>
<dbReference type="PROSITE" id="PS00028">
    <property type="entry name" value="ZINC_FINGER_C2H2_1"/>
    <property type="match status" value="1"/>
</dbReference>
<dbReference type="SMART" id="SM00355">
    <property type="entry name" value="ZnF_C2H2"/>
    <property type="match status" value="3"/>
</dbReference>
<dbReference type="EMBL" id="SBIQ01000389">
    <property type="protein sequence ID" value="KAF7678756.1"/>
    <property type="molecule type" value="Genomic_DNA"/>
</dbReference>
<organism evidence="2 3">
    <name type="scientific">Astathelohania contejeani</name>
    <dbReference type="NCBI Taxonomy" id="164912"/>
    <lineage>
        <taxon>Eukaryota</taxon>
        <taxon>Fungi</taxon>
        <taxon>Fungi incertae sedis</taxon>
        <taxon>Microsporidia</taxon>
        <taxon>Astathelohaniidae</taxon>
        <taxon>Astathelohania</taxon>
    </lineage>
</organism>
<proteinExistence type="predicted"/>
<name>A0ABQ7HVN6_9MICR</name>
<reference evidence="2 3" key="1">
    <citation type="submission" date="2019-01" db="EMBL/GenBank/DDBJ databases">
        <title>Genomes sequencing and comparative genomics of infectious freshwater microsporidia, Cucumispora dikerogammari and Thelohania contejeani.</title>
        <authorList>
            <person name="Cormier A."/>
            <person name="Giraud I."/>
            <person name="Wattier R."/>
            <person name="Teixeira M."/>
            <person name="Grandjean F."/>
            <person name="Rigaud T."/>
            <person name="Cordaux R."/>
        </authorList>
    </citation>
    <scope>NUCLEOTIDE SEQUENCE [LARGE SCALE GENOMIC DNA]</scope>
    <source>
        <strain evidence="2">T1</strain>
        <tissue evidence="2">Spores</tissue>
    </source>
</reference>
<dbReference type="InterPro" id="IPR015943">
    <property type="entry name" value="WD40/YVTN_repeat-like_dom_sf"/>
</dbReference>
<evidence type="ECO:0000313" key="3">
    <source>
        <dbReference type="Proteomes" id="UP001516464"/>
    </source>
</evidence>
<gene>
    <name evidence="2" type="ORF">TCON_2599</name>
</gene>
<protein>
    <recommendedName>
        <fullName evidence="1">C2H2-type domain-containing protein</fullName>
    </recommendedName>
</protein>
<dbReference type="InterPro" id="IPR013087">
    <property type="entry name" value="Znf_C2H2_type"/>
</dbReference>
<comment type="caution">
    <text evidence="2">The sequence shown here is derived from an EMBL/GenBank/DDBJ whole genome shotgun (WGS) entry which is preliminary data.</text>
</comment>
<evidence type="ECO:0000313" key="2">
    <source>
        <dbReference type="EMBL" id="KAF7678756.1"/>
    </source>
</evidence>
<dbReference type="InterPro" id="IPR031514">
    <property type="entry name" value="Zf-C2H2_aberr"/>
</dbReference>